<evidence type="ECO:0000256" key="1">
    <source>
        <dbReference type="ARBA" id="ARBA00004496"/>
    </source>
</evidence>
<dbReference type="InterPro" id="IPR018181">
    <property type="entry name" value="Heat_shock_70_CS"/>
</dbReference>
<dbReference type="Gene3D" id="3.30.30.30">
    <property type="match status" value="1"/>
</dbReference>
<dbReference type="PRINTS" id="PR00301">
    <property type="entry name" value="HEATSHOCK70"/>
</dbReference>
<keyword evidence="6" id="KW-0346">Stress response</keyword>
<dbReference type="SUPFAM" id="SSF100920">
    <property type="entry name" value="Heat shock protein 70kD (HSP70), peptide-binding domain"/>
    <property type="match status" value="1"/>
</dbReference>
<dbReference type="GO" id="GO:0140662">
    <property type="term" value="F:ATP-dependent protein folding chaperone"/>
    <property type="evidence" value="ECO:0007669"/>
    <property type="project" value="InterPro"/>
</dbReference>
<keyword evidence="8" id="KW-0812">Transmembrane</keyword>
<dbReference type="InterPro" id="IPR029048">
    <property type="entry name" value="HSP70_C_sf"/>
</dbReference>
<evidence type="ECO:0000256" key="8">
    <source>
        <dbReference type="SAM" id="Phobius"/>
    </source>
</evidence>
<dbReference type="FunFam" id="2.60.34.10:FF:000011">
    <property type="entry name" value="Heat shock protein hsp88"/>
    <property type="match status" value="1"/>
</dbReference>
<keyword evidence="5" id="KW-0067">ATP-binding</keyword>
<evidence type="ECO:0000256" key="4">
    <source>
        <dbReference type="ARBA" id="ARBA00022741"/>
    </source>
</evidence>
<dbReference type="FunFam" id="3.30.30.30:FF:000002">
    <property type="entry name" value="Heat shock 70 kDa protein 4"/>
    <property type="match status" value="1"/>
</dbReference>
<dbReference type="SUPFAM" id="SSF100934">
    <property type="entry name" value="Heat shock protein 70kD (HSP70), C-terminal subdomain"/>
    <property type="match status" value="1"/>
</dbReference>
<comment type="caution">
    <text evidence="9">The sequence shown here is derived from an EMBL/GenBank/DDBJ whole genome shotgun (WGS) entry which is preliminary data.</text>
</comment>
<protein>
    <submittedName>
        <fullName evidence="9">Chitin synthase D</fullName>
    </submittedName>
</protein>
<keyword evidence="8" id="KW-0472">Membrane</keyword>
<feature type="transmembrane region" description="Helical" evidence="8">
    <location>
        <begin position="394"/>
        <end position="411"/>
    </location>
</feature>
<dbReference type="Gene3D" id="3.90.550.10">
    <property type="entry name" value="Spore Coat Polysaccharide Biosynthesis Protein SpsA, Chain A"/>
    <property type="match status" value="1"/>
</dbReference>
<reference evidence="9 10" key="1">
    <citation type="submission" date="2016-09" db="EMBL/GenBank/DDBJ databases">
        <title>Aspergillus awamori IFM 58123T.</title>
        <authorList>
            <person name="Kusuya Y."/>
            <person name="Shimizu M."/>
            <person name="Takahashi H."/>
            <person name="Yaguchi T."/>
        </authorList>
    </citation>
    <scope>NUCLEOTIDE SEQUENCE [LARGE SCALE GENOMIC DNA]</scope>
    <source>
        <strain evidence="9 10">IFM 58123</strain>
    </source>
</reference>
<dbReference type="InterPro" id="IPR013126">
    <property type="entry name" value="Hsp_70_fam"/>
</dbReference>
<evidence type="ECO:0000256" key="7">
    <source>
        <dbReference type="SAM" id="MobiDB-lite"/>
    </source>
</evidence>
<feature type="transmembrane region" description="Helical" evidence="8">
    <location>
        <begin position="442"/>
        <end position="465"/>
    </location>
</feature>
<feature type="compositionally biased region" description="Acidic residues" evidence="7">
    <location>
        <begin position="1118"/>
        <end position="1128"/>
    </location>
</feature>
<keyword evidence="3" id="KW-0963">Cytoplasm</keyword>
<dbReference type="Proteomes" id="UP000286921">
    <property type="component" value="Unassembled WGS sequence"/>
</dbReference>
<dbReference type="Gene3D" id="3.90.640.10">
    <property type="entry name" value="Actin, Chain A, domain 4"/>
    <property type="match status" value="1"/>
</dbReference>
<dbReference type="Gene3D" id="3.30.420.40">
    <property type="match status" value="2"/>
</dbReference>
<gene>
    <name evidence="9" type="ORF">AAWM_05586</name>
</gene>
<evidence type="ECO:0000256" key="6">
    <source>
        <dbReference type="ARBA" id="ARBA00023016"/>
    </source>
</evidence>
<accession>A0A401KTY5</accession>
<proteinExistence type="inferred from homology"/>
<evidence type="ECO:0000313" key="10">
    <source>
        <dbReference type="Proteomes" id="UP000286921"/>
    </source>
</evidence>
<dbReference type="SUPFAM" id="SSF53067">
    <property type="entry name" value="Actin-like ATPase domain"/>
    <property type="match status" value="2"/>
</dbReference>
<dbReference type="Pfam" id="PF00012">
    <property type="entry name" value="HSP70"/>
    <property type="match status" value="1"/>
</dbReference>
<evidence type="ECO:0000313" key="9">
    <source>
        <dbReference type="EMBL" id="GCB22701.1"/>
    </source>
</evidence>
<sequence>MALLITLCRGIFLPVMIAILPLPPQITQYFPHQLVSVLQWFAFWAFSALLIIPWLFCVNRFVIHSLGRTKRVKEALDDRTAPKTVIVMPVYKEDPVVLIKAIDSVVNSDYPSYCIHVFLSYDGCNIDEPYLQVINHLGIPISLESYPQSIDVTYQGARITVSRFKHGGKRHCQKQTFRLIDKVYADYLKHHDDLFLLFIDSDCILDKLCLQNFMYDMELKPGSQHNMLAMTGIITSTTERNSLITVLQDMEYIHGQLVERTVESGCGAVTCLPGALTILRFSAFRKMARYYFADKAEQCEDLFDYGKCHLGEDRWLTHLFMIGAIERYQIQMCTSAFCKTEAVQTFCSLLKQRRRWFLGYITNEVCMLTDVRLWKRYPLLCLVRFMQNTIRTTALLFFILAISIITTSSKIKNLPVGFIAVSLGLNYILMVYFGIRLKRFKAWLYPLMFILNPFFNWLYIVYGIFTAGQRTWGGPRADAAKADEHTTPEEAVEKARVQGDELNVQVDTFRTKTEEKGVPIRPSSKVNGRLSFAPQLPDRYYDYQGALGTSLAKYLTPLPDVPRIGLHPHCSSDSVATSDSGGNSISLPQHVETLMSAEERAKLYIGSQAQESTGLLHTQEADGGERGLDVQSNEDLEDNRAYEMHTIDSLVGFNARCRALGEAAKTQETSNLKNTVGNLKRLIGRTFSDPDVAIEQEYTTAQLCDVNGQAGAEVSYLGKKEKFSATQLVAMYLTKIRDITSKELKLPVSDVTISVPAWFTDVQRRAMLDAGEIAGLKVLRLINDTTATALGYGITKLDLPGPEEKPRRVMFVDIGYSDYTASIVEFRKGELNVKATAYDRHFGGRNFDRALTEHFADEFKEKFKIDVRSHPKAWSRTLAAAEKMKKVLSANPAAPMSIESLMEDVDVRAIVKREELETMVKPLLDRVTVPIEEALAEAKLKPEDIDFVEMVGGCTRVPAIKDAVAKFFGKTLSFTLNQDEAIARGCAFSCAILSPVFRVRDFSVHDIVNYPIEFTWEQSADIPDEDTSLTVFNRGNVMPSTKILTFYRKQPFDLEARYAKPEMLPGKVNPWVGRFSVKGVKADANDDFMICKLKARLNLHGILNLESGYYVEDMEVEEPVPEEGDAMDTDGKDGEQPKKTRKVKKQVRKGDLPISTGTTSTDESVLNAWTERENSMYMEDKLIAETDEKKNELESSIYELRDKIDGVYSEFANEEEKDKLRAKLTDTEDWLYEEGEDTTKSVYVAKMDEIRFVAGPIIQRYREKQEAERQAQEEAANKKRAEEEAKRKAEEEAKKAEEEAKKAEEKPDAEMKDAPAEGEKPAEQ</sequence>
<name>A0A401KTY5_ASPAW</name>
<dbReference type="SUPFAM" id="SSF53448">
    <property type="entry name" value="Nucleotide-diphospho-sugar transferases"/>
    <property type="match status" value="1"/>
</dbReference>
<dbReference type="Pfam" id="PF03142">
    <property type="entry name" value="Chitin_synth_2"/>
    <property type="match status" value="1"/>
</dbReference>
<evidence type="ECO:0000256" key="3">
    <source>
        <dbReference type="ARBA" id="ARBA00022490"/>
    </source>
</evidence>
<comment type="similarity">
    <text evidence="2">Belongs to the heat shock protein 70 family.</text>
</comment>
<feature type="transmembrane region" description="Helical" evidence="8">
    <location>
        <begin position="41"/>
        <end position="63"/>
    </location>
</feature>
<dbReference type="InterPro" id="IPR029047">
    <property type="entry name" value="HSP70_peptide-bd_sf"/>
</dbReference>
<feature type="region of interest" description="Disordered" evidence="7">
    <location>
        <begin position="1118"/>
        <end position="1162"/>
    </location>
</feature>
<feature type="region of interest" description="Disordered" evidence="7">
    <location>
        <begin position="1263"/>
        <end position="1324"/>
    </location>
</feature>
<dbReference type="Gene3D" id="1.20.1270.10">
    <property type="match status" value="1"/>
</dbReference>
<evidence type="ECO:0000256" key="2">
    <source>
        <dbReference type="ARBA" id="ARBA00007381"/>
    </source>
</evidence>
<organism evidence="9 10">
    <name type="scientific">Aspergillus awamori</name>
    <name type="common">Black koji mold</name>
    <dbReference type="NCBI Taxonomy" id="105351"/>
    <lineage>
        <taxon>Eukaryota</taxon>
        <taxon>Fungi</taxon>
        <taxon>Dikarya</taxon>
        <taxon>Ascomycota</taxon>
        <taxon>Pezizomycotina</taxon>
        <taxon>Eurotiomycetes</taxon>
        <taxon>Eurotiomycetidae</taxon>
        <taxon>Eurotiales</taxon>
        <taxon>Aspergillaceae</taxon>
        <taxon>Aspergillus</taxon>
    </lineage>
</organism>
<dbReference type="GO" id="GO:0005634">
    <property type="term" value="C:nucleus"/>
    <property type="evidence" value="ECO:0007669"/>
    <property type="project" value="TreeGrafter"/>
</dbReference>
<evidence type="ECO:0000256" key="5">
    <source>
        <dbReference type="ARBA" id="ARBA00022840"/>
    </source>
</evidence>
<dbReference type="EMBL" id="BDHI01000014">
    <property type="protein sequence ID" value="GCB22701.1"/>
    <property type="molecule type" value="Genomic_DNA"/>
</dbReference>
<dbReference type="FunFam" id="1.20.1270.10:FF:000002">
    <property type="entry name" value="Heat shock 70 kDa protein 4"/>
    <property type="match status" value="1"/>
</dbReference>
<keyword evidence="8" id="KW-1133">Transmembrane helix</keyword>
<feature type="transmembrane region" description="Helical" evidence="8">
    <location>
        <begin position="417"/>
        <end position="435"/>
    </location>
</feature>
<keyword evidence="4" id="KW-0547">Nucleotide-binding</keyword>
<dbReference type="PANTHER" id="PTHR45639:SF4">
    <property type="entry name" value="HSC70CB, ISOFORM G"/>
    <property type="match status" value="1"/>
</dbReference>
<dbReference type="PANTHER" id="PTHR45639">
    <property type="entry name" value="HSC70CB, ISOFORM G-RELATED"/>
    <property type="match status" value="1"/>
</dbReference>
<dbReference type="InterPro" id="IPR043129">
    <property type="entry name" value="ATPase_NBD"/>
</dbReference>
<dbReference type="FunFam" id="3.90.640.10:FF:000004">
    <property type="entry name" value="Heat shock 70 kDa protein 4"/>
    <property type="match status" value="1"/>
</dbReference>
<dbReference type="GO" id="GO:0005524">
    <property type="term" value="F:ATP binding"/>
    <property type="evidence" value="ECO:0007669"/>
    <property type="project" value="UniProtKB-KW"/>
</dbReference>
<dbReference type="STRING" id="105351.A0A401KTY5"/>
<dbReference type="PROSITE" id="PS01036">
    <property type="entry name" value="HSP70_3"/>
    <property type="match status" value="1"/>
</dbReference>
<keyword evidence="10" id="KW-1185">Reference proteome</keyword>
<feature type="compositionally biased region" description="Basic and acidic residues" evidence="7">
    <location>
        <begin position="1129"/>
        <end position="1138"/>
    </location>
</feature>
<dbReference type="InterPro" id="IPR029044">
    <property type="entry name" value="Nucleotide-diphossugar_trans"/>
</dbReference>
<dbReference type="GO" id="GO:0005829">
    <property type="term" value="C:cytosol"/>
    <property type="evidence" value="ECO:0007669"/>
    <property type="project" value="TreeGrafter"/>
</dbReference>
<comment type="subcellular location">
    <subcellularLocation>
        <location evidence="1">Cytoplasm</location>
    </subcellularLocation>
</comment>
<dbReference type="Gene3D" id="2.60.34.10">
    <property type="entry name" value="Substrate Binding Domain Of DNAk, Chain A, domain 1"/>
    <property type="match status" value="1"/>
</dbReference>